<reference evidence="5 6" key="1">
    <citation type="journal article" date="2014" name="Mol. Plant">
        <title>Chromosome Scale Genome Assembly and Transcriptome Profiling of Nannochloropsis gaditana in Nitrogen Depletion.</title>
        <authorList>
            <person name="Corteggiani Carpinelli E."/>
            <person name="Telatin A."/>
            <person name="Vitulo N."/>
            <person name="Forcato C."/>
            <person name="D'Angelo M."/>
            <person name="Schiavon R."/>
            <person name="Vezzi A."/>
            <person name="Giacometti G.M."/>
            <person name="Morosinotto T."/>
            <person name="Valle G."/>
        </authorList>
    </citation>
    <scope>NUCLEOTIDE SEQUENCE [LARGE SCALE GENOMIC DNA]</scope>
    <source>
        <strain evidence="5 6">B-31</strain>
    </source>
</reference>
<dbReference type="Gene3D" id="1.25.10.10">
    <property type="entry name" value="Leucine-rich Repeat Variant"/>
    <property type="match status" value="2"/>
</dbReference>
<dbReference type="PROSITE" id="PS50089">
    <property type="entry name" value="ZF_RING_2"/>
    <property type="match status" value="1"/>
</dbReference>
<keyword evidence="2" id="KW-0862">Zinc</keyword>
<proteinExistence type="predicted"/>
<dbReference type="SMART" id="SM00184">
    <property type="entry name" value="RING"/>
    <property type="match status" value="1"/>
</dbReference>
<evidence type="ECO:0000259" key="4">
    <source>
        <dbReference type="PROSITE" id="PS50089"/>
    </source>
</evidence>
<dbReference type="SUPFAM" id="SSF57850">
    <property type="entry name" value="RING/U-box"/>
    <property type="match status" value="1"/>
</dbReference>
<name>W7TP79_9STRA</name>
<dbReference type="InterPro" id="IPR016024">
    <property type="entry name" value="ARM-type_fold"/>
</dbReference>
<keyword evidence="1" id="KW-0677">Repeat</keyword>
<dbReference type="CDD" id="cd16454">
    <property type="entry name" value="RING-H2_PA-TM-RING"/>
    <property type="match status" value="1"/>
</dbReference>
<dbReference type="GO" id="GO:0008270">
    <property type="term" value="F:zinc ion binding"/>
    <property type="evidence" value="ECO:0007669"/>
    <property type="project" value="UniProtKB-KW"/>
</dbReference>
<dbReference type="InterPro" id="IPR056597">
    <property type="entry name" value="ARM_LRRK2"/>
</dbReference>
<feature type="domain" description="RING-type" evidence="4">
    <location>
        <begin position="39"/>
        <end position="83"/>
    </location>
</feature>
<keyword evidence="6" id="KW-1185">Reference proteome</keyword>
<sequence>MEMDCQMGEGPVRTCERGPYVYHFDSFFKGPSVPRLNPCVICLEPIEEGADLTSLLGCEDRHHFHANCINSWLERNATCPTCRKGATRFPFLRRMAESPLDPSVQYQGLLAIVKTASVEGPPQYSIQNVTRLGELGACRLVVTAMQTFSGDRCIQLMGLEAIEALAAKSEGARANFQQESAEELFTRIFEMHTDDKDLQAAACQALVGLATGHPEWQNRLGLAGLCSRVTESLRQWPDDYGIQLSGLYALNALLSRHEANTQRVFEAGAGAILVQMMKTFWRDLDVLDGAITAIYSLSSRGAVERSCLGQLDCCRVLLAVMAAHPDARDLQVKCCFAIAKLAWQHAENRHRLVALKAALVVTQIFNKHPFDVAIHVAGSAAMVALYMPLALAQRLAEKATTILLNKTAFLLTSPSAQHKFHHHPPSVLANGSEPPPFQQAVGWNRENPAKERPTDLNGPTRDGDGMAEAQAFQALVRALATIPAESELEISASPALLFLLEVVNGRHPLLDDQPTASNFVAAMENYARDEDSQDIYLEVAILITDASPTAREMLLQSGITRCVLDLMKRYLSVASLQEKCCMVLATLTEESPETVERVWNEQMMAALVDVVKAHPSQPVLQHFALSCLQNLAEDGSPLQRSSLITPSVLSLVALSLALHPTDEDIGSAALGLIVSLAAQEMDSPGQIRTCQHASNLHTNGNGNGSHDQANGHAEVKAEGDGDIAASTLPVPSGPSYVRAVLSILRAVWKQIHSSSSVASSHSSYSSNVLDEKEITRLSALGILKWLTLVARDCAPDEVAILSDDASVHTMFEEVAGGLAISHPRSHSHAPSTLMLPPPPAPPSLLSQKRSRLSSLPNTAAASSSLIDTAEMHAKRLCLDLVASLPQRDLETSWPRACGAVVGGLQEGKGRGAVTLSALAGVVALAEGNEQNKSVLQGLGAGKGLSAVAAVVETRERELLTKAQEALR</sequence>
<keyword evidence="2" id="KW-0479">Metal-binding</keyword>
<dbReference type="Proteomes" id="UP000019335">
    <property type="component" value="Chromosome 5"/>
</dbReference>
<feature type="region of interest" description="Disordered" evidence="3">
    <location>
        <begin position="693"/>
        <end position="714"/>
    </location>
</feature>
<evidence type="ECO:0000313" key="5">
    <source>
        <dbReference type="EMBL" id="EWM27877.1"/>
    </source>
</evidence>
<protein>
    <submittedName>
        <fullName evidence="5">Ring u-box domain-containing protein</fullName>
    </submittedName>
</protein>
<accession>W7TP79</accession>
<dbReference type="SMART" id="SM00185">
    <property type="entry name" value="ARM"/>
    <property type="match status" value="3"/>
</dbReference>
<dbReference type="SUPFAM" id="SSF48371">
    <property type="entry name" value="ARM repeat"/>
    <property type="match status" value="1"/>
</dbReference>
<feature type="region of interest" description="Disordered" evidence="3">
    <location>
        <begin position="822"/>
        <end position="851"/>
    </location>
</feature>
<dbReference type="PANTHER" id="PTHR22895">
    <property type="entry name" value="ARMADILLO REPEAT-CONTAINING PROTEIN 6"/>
    <property type="match status" value="1"/>
</dbReference>
<evidence type="ECO:0000256" key="1">
    <source>
        <dbReference type="ARBA" id="ARBA00022737"/>
    </source>
</evidence>
<dbReference type="InterPro" id="IPR001841">
    <property type="entry name" value="Znf_RING"/>
</dbReference>
<dbReference type="InterPro" id="IPR011989">
    <property type="entry name" value="ARM-like"/>
</dbReference>
<evidence type="ECO:0000313" key="6">
    <source>
        <dbReference type="Proteomes" id="UP000019335"/>
    </source>
</evidence>
<dbReference type="InterPro" id="IPR013083">
    <property type="entry name" value="Znf_RING/FYVE/PHD"/>
</dbReference>
<dbReference type="AlphaFoldDB" id="W7TP79"/>
<organism evidence="5 6">
    <name type="scientific">Nannochloropsis gaditana</name>
    <dbReference type="NCBI Taxonomy" id="72520"/>
    <lineage>
        <taxon>Eukaryota</taxon>
        <taxon>Sar</taxon>
        <taxon>Stramenopiles</taxon>
        <taxon>Ochrophyta</taxon>
        <taxon>Eustigmatophyceae</taxon>
        <taxon>Eustigmatales</taxon>
        <taxon>Monodopsidaceae</taxon>
        <taxon>Nannochloropsis</taxon>
    </lineage>
</organism>
<gene>
    <name evidence="5" type="ORF">Naga_100094g14</name>
</gene>
<comment type="caution">
    <text evidence="5">The sequence shown here is derived from an EMBL/GenBank/DDBJ whole genome shotgun (WGS) entry which is preliminary data.</text>
</comment>
<dbReference type="Gene3D" id="3.30.40.10">
    <property type="entry name" value="Zinc/RING finger domain, C3HC4 (zinc finger)"/>
    <property type="match status" value="1"/>
</dbReference>
<feature type="compositionally biased region" description="Polar residues" evidence="3">
    <location>
        <begin position="693"/>
        <end position="708"/>
    </location>
</feature>
<evidence type="ECO:0000256" key="2">
    <source>
        <dbReference type="PROSITE-ProRule" id="PRU00175"/>
    </source>
</evidence>
<dbReference type="EMBL" id="AZIL01000367">
    <property type="protein sequence ID" value="EWM27877.1"/>
    <property type="molecule type" value="Genomic_DNA"/>
</dbReference>
<dbReference type="OrthoDB" id="186587at2759"/>
<evidence type="ECO:0000256" key="3">
    <source>
        <dbReference type="SAM" id="MobiDB-lite"/>
    </source>
</evidence>
<dbReference type="PANTHER" id="PTHR22895:SF0">
    <property type="entry name" value="ARMADILLO REPEAT-CONTAINING PROTEIN 6"/>
    <property type="match status" value="1"/>
</dbReference>
<keyword evidence="2" id="KW-0863">Zinc-finger</keyword>
<dbReference type="Pfam" id="PF13639">
    <property type="entry name" value="zf-RING_2"/>
    <property type="match status" value="1"/>
</dbReference>
<dbReference type="InterPro" id="IPR000225">
    <property type="entry name" value="Armadillo"/>
</dbReference>
<dbReference type="Pfam" id="PF23744">
    <property type="entry name" value="ARM_LRRK2"/>
    <property type="match status" value="2"/>
</dbReference>